<feature type="region of interest" description="Disordered" evidence="3">
    <location>
        <begin position="367"/>
        <end position="465"/>
    </location>
</feature>
<dbReference type="PANTHER" id="PTHR37534:SF40">
    <property type="entry name" value="ZN(2)-C6 FUNGAL-TYPE DOMAIN-CONTAINING PROTEIN"/>
    <property type="match status" value="1"/>
</dbReference>
<feature type="compositionally biased region" description="Polar residues" evidence="3">
    <location>
        <begin position="386"/>
        <end position="411"/>
    </location>
</feature>
<reference evidence="4 5" key="1">
    <citation type="journal article" date="2018" name="BMC Genomics">
        <title>Genomic evidence for intraspecific hybridization in a clonal and extremely halotolerant yeast.</title>
        <authorList>
            <person name="Gostincar C."/>
            <person name="Stajich J.E."/>
            <person name="Zupancic J."/>
            <person name="Zalar P."/>
            <person name="Gunde-Cimerman N."/>
        </authorList>
    </citation>
    <scope>NUCLEOTIDE SEQUENCE [LARGE SCALE GENOMIC DNA]</scope>
    <source>
        <strain evidence="4 5">EXF-6654</strain>
    </source>
</reference>
<sequence>MDSQKHFSRLLPFHSLGEPMLLNAFLACGARHLTLVNPVYTEEKALHYYDTATRYLLKELQNPGRDTVVCATTAVILNVYEIMSERALQRMNHIAGARALIKECGWNARSQGVGSACFWLNVGLEVLSCLHFNWQVAWDPDDWCLDMDFSKECWNSREEVWTHRMLYLVAKVCNFRATIPRQHEPDPDHQQLRTQERYEEWARIKGWVDAWNQGVPRTMQPLAFIWPHQTSSKSAFPEVWLVKRTTIVARLFYHTAQLLLAQVHPYYDRDSPEMFEEQRHHSQTICGIAAHVKDRGVASVCIRSLAHAAEVLTDRRQQEEVLAVFEKINKETGWRIGFVYKELKEKWGWNDPINATEFAQTHTAAIEQRKAQEAAQVQMQREEAQRQQSIQSTQSAVQGASIQQGYQSQPSFGPPSQHQPSMSLPPPQPIQPALQKPPSAPPAQQQQKRPPAGIPNPMYAKADFNLPQHPYQNYYVAPNSGSFSGQQQNGTLGMGGAYYSF</sequence>
<dbReference type="Proteomes" id="UP000282582">
    <property type="component" value="Unassembled WGS sequence"/>
</dbReference>
<name>A0A3M6XQ77_HORWE</name>
<proteinExistence type="predicted"/>
<dbReference type="Pfam" id="PF11951">
    <property type="entry name" value="Fungal_trans_2"/>
    <property type="match status" value="1"/>
</dbReference>
<evidence type="ECO:0000256" key="3">
    <source>
        <dbReference type="SAM" id="MobiDB-lite"/>
    </source>
</evidence>
<dbReference type="EMBL" id="QWIK01001732">
    <property type="protein sequence ID" value="RMX92728.1"/>
    <property type="molecule type" value="Genomic_DNA"/>
</dbReference>
<dbReference type="PANTHER" id="PTHR37534">
    <property type="entry name" value="TRANSCRIPTIONAL ACTIVATOR PROTEIN UGA3"/>
    <property type="match status" value="1"/>
</dbReference>
<dbReference type="AlphaFoldDB" id="A0A3M6XQ77"/>
<comment type="caution">
    <text evidence="4">The sequence shown here is derived from an EMBL/GenBank/DDBJ whole genome shotgun (WGS) entry which is preliminary data.</text>
</comment>
<organism evidence="4 5">
    <name type="scientific">Hortaea werneckii</name>
    <name type="common">Black yeast</name>
    <name type="synonym">Cladosporium werneckii</name>
    <dbReference type="NCBI Taxonomy" id="91943"/>
    <lineage>
        <taxon>Eukaryota</taxon>
        <taxon>Fungi</taxon>
        <taxon>Dikarya</taxon>
        <taxon>Ascomycota</taxon>
        <taxon>Pezizomycotina</taxon>
        <taxon>Dothideomycetes</taxon>
        <taxon>Dothideomycetidae</taxon>
        <taxon>Mycosphaerellales</taxon>
        <taxon>Teratosphaeriaceae</taxon>
        <taxon>Hortaea</taxon>
    </lineage>
</organism>
<dbReference type="GO" id="GO:0045944">
    <property type="term" value="P:positive regulation of transcription by RNA polymerase II"/>
    <property type="evidence" value="ECO:0007669"/>
    <property type="project" value="TreeGrafter"/>
</dbReference>
<gene>
    <name evidence="4" type="ORF">D0868_13251</name>
</gene>
<accession>A0A3M6XQ77</accession>
<dbReference type="GO" id="GO:0005634">
    <property type="term" value="C:nucleus"/>
    <property type="evidence" value="ECO:0007669"/>
    <property type="project" value="UniProtKB-SubCell"/>
</dbReference>
<dbReference type="GO" id="GO:0000976">
    <property type="term" value="F:transcription cis-regulatory region binding"/>
    <property type="evidence" value="ECO:0007669"/>
    <property type="project" value="TreeGrafter"/>
</dbReference>
<comment type="subcellular location">
    <subcellularLocation>
        <location evidence="1">Nucleus</location>
    </subcellularLocation>
</comment>
<feature type="compositionally biased region" description="Low complexity" evidence="3">
    <location>
        <begin position="431"/>
        <end position="451"/>
    </location>
</feature>
<evidence type="ECO:0000313" key="4">
    <source>
        <dbReference type="EMBL" id="RMX92728.1"/>
    </source>
</evidence>
<keyword evidence="2" id="KW-0539">Nucleus</keyword>
<evidence type="ECO:0000313" key="5">
    <source>
        <dbReference type="Proteomes" id="UP000282582"/>
    </source>
</evidence>
<protein>
    <recommendedName>
        <fullName evidence="6">Transcription factor domain-containing protein</fullName>
    </recommendedName>
</protein>
<evidence type="ECO:0008006" key="6">
    <source>
        <dbReference type="Google" id="ProtNLM"/>
    </source>
</evidence>
<evidence type="ECO:0000256" key="1">
    <source>
        <dbReference type="ARBA" id="ARBA00004123"/>
    </source>
</evidence>
<dbReference type="GO" id="GO:0003700">
    <property type="term" value="F:DNA-binding transcription factor activity"/>
    <property type="evidence" value="ECO:0007669"/>
    <property type="project" value="TreeGrafter"/>
</dbReference>
<dbReference type="CDD" id="cd12148">
    <property type="entry name" value="fungal_TF_MHR"/>
    <property type="match status" value="1"/>
</dbReference>
<dbReference type="InterPro" id="IPR021858">
    <property type="entry name" value="Fun_TF"/>
</dbReference>
<evidence type="ECO:0000256" key="2">
    <source>
        <dbReference type="ARBA" id="ARBA00023242"/>
    </source>
</evidence>